<keyword evidence="2" id="KW-0808">Transferase</keyword>
<sequence>MKYPDLTPITKPRRDVGAKFTMAPEMRREAAGADGLPADVFSFAKTLWIFLTGEPLGFDGPYVALSRVGLKNFMPEEYTTTLDVLLTDCTQHDPVERPSIDQVVKRLQEWLKIVDDFQLRNANEWSEFSRACRQLIPMMAETSCAAAKNVDFSLS</sequence>
<protein>
    <submittedName>
        <fullName evidence="2">Non-specific serine/threonine protein kinase</fullName>
        <ecNumber evidence="2">2.7.11.1</ecNumber>
    </submittedName>
</protein>
<dbReference type="GO" id="GO:0004674">
    <property type="term" value="F:protein serine/threonine kinase activity"/>
    <property type="evidence" value="ECO:0007669"/>
    <property type="project" value="UniProtKB-KW"/>
</dbReference>
<keyword evidence="2" id="KW-0723">Serine/threonine-protein kinase</keyword>
<evidence type="ECO:0000259" key="1">
    <source>
        <dbReference type="PROSITE" id="PS50011"/>
    </source>
</evidence>
<proteinExistence type="predicted"/>
<evidence type="ECO:0000313" key="3">
    <source>
        <dbReference type="Proteomes" id="UP000195633"/>
    </source>
</evidence>
<evidence type="ECO:0000313" key="2">
    <source>
        <dbReference type="EMBL" id="ARW10801.1"/>
    </source>
</evidence>
<dbReference type="EC" id="2.7.11.1" evidence="2"/>
<dbReference type="InterPro" id="IPR011009">
    <property type="entry name" value="Kinase-like_dom_sf"/>
</dbReference>
<dbReference type="Proteomes" id="UP000195633">
    <property type="component" value="Chromosome"/>
</dbReference>
<gene>
    <name evidence="2" type="ORF">S101447_01732</name>
</gene>
<dbReference type="PROSITE" id="PS50011">
    <property type="entry name" value="PROTEIN_KINASE_DOM"/>
    <property type="match status" value="1"/>
</dbReference>
<feature type="domain" description="Protein kinase" evidence="1">
    <location>
        <begin position="1"/>
        <end position="111"/>
    </location>
</feature>
<reference evidence="2 3" key="1">
    <citation type="submission" date="2017-05" db="EMBL/GenBank/DDBJ databases">
        <title>Genome sequence of Acetobacter pasteurianus subsp. ascendens strain SRCM101447.</title>
        <authorList>
            <person name="Cho S.H."/>
        </authorList>
    </citation>
    <scope>NUCLEOTIDE SEQUENCE [LARGE SCALE GENOMIC DNA]</scope>
    <source>
        <strain evidence="2 3">SRCM101447</strain>
    </source>
</reference>
<name>A0A1Y0UY55_9PROT</name>
<dbReference type="SUPFAM" id="SSF56112">
    <property type="entry name" value="Protein kinase-like (PK-like)"/>
    <property type="match status" value="1"/>
</dbReference>
<organism evidence="2 3">
    <name type="scientific">Acetobacter ascendens</name>
    <dbReference type="NCBI Taxonomy" id="481146"/>
    <lineage>
        <taxon>Bacteria</taxon>
        <taxon>Pseudomonadati</taxon>
        <taxon>Pseudomonadota</taxon>
        <taxon>Alphaproteobacteria</taxon>
        <taxon>Acetobacterales</taxon>
        <taxon>Acetobacteraceae</taxon>
        <taxon>Acetobacter</taxon>
    </lineage>
</organism>
<dbReference type="AlphaFoldDB" id="A0A1Y0UY55"/>
<dbReference type="InterPro" id="IPR000719">
    <property type="entry name" value="Prot_kinase_dom"/>
</dbReference>
<keyword evidence="2" id="KW-0418">Kinase</keyword>
<dbReference type="STRING" id="481146.A4S02_07510"/>
<dbReference type="Gene3D" id="1.10.510.10">
    <property type="entry name" value="Transferase(Phosphotransferase) domain 1"/>
    <property type="match status" value="1"/>
</dbReference>
<dbReference type="GO" id="GO:0005524">
    <property type="term" value="F:ATP binding"/>
    <property type="evidence" value="ECO:0007669"/>
    <property type="project" value="InterPro"/>
</dbReference>
<accession>A0A1Y0UY55</accession>
<dbReference type="EMBL" id="CP021524">
    <property type="protein sequence ID" value="ARW10801.1"/>
    <property type="molecule type" value="Genomic_DNA"/>
</dbReference>